<accession>A0ABS3EUL9</accession>
<comment type="caution">
    <text evidence="1">The sequence shown here is derived from an EMBL/GenBank/DDBJ whole genome shotgun (WGS) entry which is preliminary data.</text>
</comment>
<keyword evidence="2" id="KW-1185">Reference proteome</keyword>
<proteinExistence type="predicted"/>
<evidence type="ECO:0000313" key="1">
    <source>
        <dbReference type="EMBL" id="MBO0329908.1"/>
    </source>
</evidence>
<dbReference type="PROSITE" id="PS51257">
    <property type="entry name" value="PROKAR_LIPOPROTEIN"/>
    <property type="match status" value="1"/>
</dbReference>
<dbReference type="RefSeq" id="WP_207070356.1">
    <property type="nucleotide sequence ID" value="NZ_JAFLND010000001.1"/>
</dbReference>
<dbReference type="EMBL" id="JAFLND010000001">
    <property type="protein sequence ID" value="MBO0329908.1"/>
    <property type="molecule type" value="Genomic_DNA"/>
</dbReference>
<protein>
    <recommendedName>
        <fullName evidence="3">Lipocalin-like domain-containing protein</fullName>
    </recommendedName>
</protein>
<dbReference type="Proteomes" id="UP000664163">
    <property type="component" value="Unassembled WGS sequence"/>
</dbReference>
<name>A0ABS3EUL9_9FLAO</name>
<evidence type="ECO:0000313" key="2">
    <source>
        <dbReference type="Proteomes" id="UP000664163"/>
    </source>
</evidence>
<gene>
    <name evidence="1" type="ORF">J0X13_05070</name>
</gene>
<sequence length="156" mass="16599">MKNIKSFFVYLSIVLMVVSCSDDDGGSGGFSSAELVGTWDLVAVNVSSAVDVNGDGSSSKNLLDEEDCIVGSIVLRDDTTYQFELSNFNLTPITNNQYAVQCSGASRATGAWASDGTEIVFQGSSLLGTLQLSNNTMIKVVASELPGIATYVYERR</sequence>
<evidence type="ECO:0008006" key="3">
    <source>
        <dbReference type="Google" id="ProtNLM"/>
    </source>
</evidence>
<organism evidence="1 2">
    <name type="scientific">[Muricauda] lutisoli</name>
    <dbReference type="NCBI Taxonomy" id="2816035"/>
    <lineage>
        <taxon>Bacteria</taxon>
        <taxon>Pseudomonadati</taxon>
        <taxon>Bacteroidota</taxon>
        <taxon>Flavobacteriia</taxon>
        <taxon>Flavobacteriales</taxon>
        <taxon>Flavobacteriaceae</taxon>
        <taxon>Allomuricauda</taxon>
    </lineage>
</organism>
<reference evidence="1 2" key="1">
    <citation type="submission" date="2021-03" db="EMBL/GenBank/DDBJ databases">
        <title>Muricauda sp. CAU 1631 isolated from Incheon.</title>
        <authorList>
            <person name="Kim W."/>
        </authorList>
    </citation>
    <scope>NUCLEOTIDE SEQUENCE [LARGE SCALE GENOMIC DNA]</scope>
    <source>
        <strain evidence="1 2">CAU 1631</strain>
    </source>
</reference>